<evidence type="ECO:0000256" key="1">
    <source>
        <dbReference type="SAM" id="MobiDB-lite"/>
    </source>
</evidence>
<comment type="caution">
    <text evidence="3">The sequence shown here is derived from an EMBL/GenBank/DDBJ whole genome shotgun (WGS) entry which is preliminary data.</text>
</comment>
<reference evidence="3 4" key="1">
    <citation type="journal article" date="2019" name="Sci. Rep.">
        <title>Comparative genomics of chytrid fungi reveal insights into the obligate biotrophic and pathogenic lifestyle of Synchytrium endobioticum.</title>
        <authorList>
            <person name="van de Vossenberg B.T.L.H."/>
            <person name="Warris S."/>
            <person name="Nguyen H.D.T."/>
            <person name="van Gent-Pelzer M.P.E."/>
            <person name="Joly D.L."/>
            <person name="van de Geest H.C."/>
            <person name="Bonants P.J.M."/>
            <person name="Smith D.S."/>
            <person name="Levesque C.A."/>
            <person name="van der Lee T.A.J."/>
        </authorList>
    </citation>
    <scope>NUCLEOTIDE SEQUENCE [LARGE SCALE GENOMIC DNA]</scope>
    <source>
        <strain evidence="3 4">MB42</strain>
    </source>
</reference>
<protein>
    <submittedName>
        <fullName evidence="3">Uncharacterized protein</fullName>
    </submittedName>
</protein>
<keyword evidence="4" id="KW-1185">Reference proteome</keyword>
<evidence type="ECO:0000256" key="2">
    <source>
        <dbReference type="SAM" id="Phobius"/>
    </source>
</evidence>
<feature type="region of interest" description="Disordered" evidence="1">
    <location>
        <begin position="1"/>
        <end position="21"/>
    </location>
</feature>
<feature type="transmembrane region" description="Helical" evidence="2">
    <location>
        <begin position="43"/>
        <end position="64"/>
    </location>
</feature>
<keyword evidence="2" id="KW-0812">Transmembrane</keyword>
<dbReference type="Proteomes" id="UP000317494">
    <property type="component" value="Unassembled WGS sequence"/>
</dbReference>
<sequence length="68" mass="7681">MSWDKAGFPLASGCFPPSSNSSKCRQVARSVAACSEHEHVNNFYIFLFIVIIWSVRPPFLVYNLDESI</sequence>
<dbReference type="VEuPathDB" id="FungiDB:SeMB42_g00880"/>
<gene>
    <name evidence="3" type="ORF">SeMB42_g00880</name>
</gene>
<name>A0A507DNX8_9FUNG</name>
<dbReference type="EMBL" id="QEAN01000019">
    <property type="protein sequence ID" value="TPX53303.1"/>
    <property type="molecule type" value="Genomic_DNA"/>
</dbReference>
<proteinExistence type="predicted"/>
<organism evidence="3 4">
    <name type="scientific">Synchytrium endobioticum</name>
    <dbReference type="NCBI Taxonomy" id="286115"/>
    <lineage>
        <taxon>Eukaryota</taxon>
        <taxon>Fungi</taxon>
        <taxon>Fungi incertae sedis</taxon>
        <taxon>Chytridiomycota</taxon>
        <taxon>Chytridiomycota incertae sedis</taxon>
        <taxon>Chytridiomycetes</taxon>
        <taxon>Synchytriales</taxon>
        <taxon>Synchytriaceae</taxon>
        <taxon>Synchytrium</taxon>
    </lineage>
</organism>
<evidence type="ECO:0000313" key="4">
    <source>
        <dbReference type="Proteomes" id="UP000317494"/>
    </source>
</evidence>
<keyword evidence="2" id="KW-1133">Transmembrane helix</keyword>
<evidence type="ECO:0000313" key="3">
    <source>
        <dbReference type="EMBL" id="TPX53303.1"/>
    </source>
</evidence>
<dbReference type="AlphaFoldDB" id="A0A507DNX8"/>
<keyword evidence="2" id="KW-0472">Membrane</keyword>
<accession>A0A507DNX8</accession>